<reference evidence="1 2" key="1">
    <citation type="submission" date="2013-10" db="EMBL/GenBank/DDBJ databases">
        <title>Whole Genome Shotgun Sequence of Pseudomonas taiwanensis SJ9.</title>
        <authorList>
            <person name="Hong S.-J."/>
            <person name="Shin J.-H."/>
        </authorList>
    </citation>
    <scope>NUCLEOTIDE SEQUENCE [LARGE SCALE GENOMIC DNA]</scope>
    <source>
        <strain evidence="1 2">SJ9</strain>
    </source>
</reference>
<accession>V7DJ47</accession>
<name>V7DJ47_9PSED</name>
<dbReference type="AlphaFoldDB" id="V7DJ47"/>
<proteinExistence type="predicted"/>
<sequence length="219" mass="24948">MISSSSGLKLLVLHLYKEIPLLSWIKQLISQPARNYEERFDQALERSKSWGLTPSGFSRTDERFVTEHNLQIFQQVASAHLSNFHPEDVSQQCFGVTAMLKAPLEEALGVPLAFTLGYVEYNGRNVFHSDTRELEKMLRDGIPSFALNLHAWLTLPSHEIIDMTFGTTYGVVNELPDVIGRMCFIHPDDMTKDMQYHPQLIGWDYLEKIGAAHILLMPS</sequence>
<organism evidence="1 2">
    <name type="scientific">Pseudomonas taiwanensis SJ9</name>
    <dbReference type="NCBI Taxonomy" id="1388762"/>
    <lineage>
        <taxon>Bacteria</taxon>
        <taxon>Pseudomonadati</taxon>
        <taxon>Pseudomonadota</taxon>
        <taxon>Gammaproteobacteria</taxon>
        <taxon>Pseudomonadales</taxon>
        <taxon>Pseudomonadaceae</taxon>
        <taxon>Pseudomonas</taxon>
    </lineage>
</organism>
<gene>
    <name evidence="1" type="ORF">O164_00275</name>
</gene>
<dbReference type="Proteomes" id="UP000018511">
    <property type="component" value="Unassembled WGS sequence"/>
</dbReference>
<evidence type="ECO:0000313" key="2">
    <source>
        <dbReference type="Proteomes" id="UP000018511"/>
    </source>
</evidence>
<protein>
    <submittedName>
        <fullName evidence="1">Uncharacterized protein</fullName>
    </submittedName>
</protein>
<comment type="caution">
    <text evidence="1">The sequence shown here is derived from an EMBL/GenBank/DDBJ whole genome shotgun (WGS) entry which is preliminary data.</text>
</comment>
<dbReference type="EMBL" id="AXUP01000002">
    <property type="protein sequence ID" value="ESW41416.1"/>
    <property type="molecule type" value="Genomic_DNA"/>
</dbReference>
<dbReference type="PATRIC" id="fig|1388762.3.peg.62"/>
<evidence type="ECO:0000313" key="1">
    <source>
        <dbReference type="EMBL" id="ESW41416.1"/>
    </source>
</evidence>